<evidence type="ECO:0000313" key="2">
    <source>
        <dbReference type="Proteomes" id="UP000276417"/>
    </source>
</evidence>
<dbReference type="KEGG" id="dph:EHF33_20785"/>
<dbReference type="SUPFAM" id="SSF46785">
    <property type="entry name" value="Winged helix' DNA-binding domain"/>
    <property type="match status" value="1"/>
</dbReference>
<dbReference type="RefSeq" id="WP_124875869.1">
    <property type="nucleotide sequence ID" value="NZ_CP034188.1"/>
</dbReference>
<reference evidence="1 2" key="1">
    <citation type="submission" date="2018-11" db="EMBL/GenBank/DDBJ databases">
        <title>Deinococcus shelandsis sp. nov., isolated from South Shetland Islands soil of Antarctica.</title>
        <authorList>
            <person name="Tian J."/>
        </authorList>
    </citation>
    <scope>NUCLEOTIDE SEQUENCE [LARGE SCALE GENOMIC DNA]</scope>
    <source>
        <strain evidence="1 2">S14-83T</strain>
        <plasmid evidence="1 2">unnamed4</plasmid>
    </source>
</reference>
<evidence type="ECO:0000313" key="1">
    <source>
        <dbReference type="EMBL" id="AZI45349.1"/>
    </source>
</evidence>
<geneLocation type="plasmid" evidence="1 2">
    <name>unnamed4</name>
</geneLocation>
<organism evidence="1 2">
    <name type="scientific">Deinococcus psychrotolerans</name>
    <dbReference type="NCBI Taxonomy" id="2489213"/>
    <lineage>
        <taxon>Bacteria</taxon>
        <taxon>Thermotogati</taxon>
        <taxon>Deinococcota</taxon>
        <taxon>Deinococci</taxon>
        <taxon>Deinococcales</taxon>
        <taxon>Deinococcaceae</taxon>
        <taxon>Deinococcus</taxon>
    </lineage>
</organism>
<dbReference type="EMBL" id="CP034188">
    <property type="protein sequence ID" value="AZI45349.1"/>
    <property type="molecule type" value="Genomic_DNA"/>
</dbReference>
<accession>A0A3G8YJA9</accession>
<keyword evidence="2" id="KW-1185">Reference proteome</keyword>
<dbReference type="AlphaFoldDB" id="A0A3G8YJA9"/>
<gene>
    <name evidence="1" type="ORF">EHF33_20785</name>
</gene>
<dbReference type="OrthoDB" id="76081at2"/>
<proteinExistence type="predicted"/>
<name>A0A3G8YJA9_9DEIO</name>
<sequence length="93" mass="10298">MISHYKTHIVVRDSIEHRLLASASVRLPRTRRQLLVIAIDHGMKLYDDQTVVTALRRLSGTGLLQANRGGTGALHIYSLTPQGEQVLQALAQT</sequence>
<dbReference type="Proteomes" id="UP000276417">
    <property type="component" value="Plasmid unnamed4"/>
</dbReference>
<dbReference type="InterPro" id="IPR036390">
    <property type="entry name" value="WH_DNA-bd_sf"/>
</dbReference>
<keyword evidence="1" id="KW-0614">Plasmid</keyword>
<protein>
    <submittedName>
        <fullName evidence="1">Uncharacterized protein</fullName>
    </submittedName>
</protein>